<dbReference type="GO" id="GO:0000266">
    <property type="term" value="P:mitochondrial fission"/>
    <property type="evidence" value="ECO:0007669"/>
    <property type="project" value="TreeGrafter"/>
</dbReference>
<reference evidence="6" key="1">
    <citation type="submission" date="2025-08" db="UniProtKB">
        <authorList>
            <consortium name="RefSeq"/>
        </authorList>
    </citation>
    <scope>IDENTIFICATION</scope>
    <source>
        <tissue evidence="6">Total insect</tissue>
    </source>
</reference>
<sequence length="167" mass="18865">MATTSMAMEQSKEVDIYRDTPLRFVGYTNEVGEAFRPLVHKNIVNLSYAAAFIYVLADVRDKAIKMKQSLSNTDHSPSSVNKKVVIAGADTLLWQTLASVAIPGFTINRFCAVNYFLLKNYAKIPKPTRKYVTTALGLLCIPFIVHPIDEFTTYAMNNTIRKLYFKE</sequence>
<evidence type="ECO:0000256" key="1">
    <source>
        <dbReference type="ARBA" id="ARBA00009224"/>
    </source>
</evidence>
<name>A0A6P8YWL6_THRPL</name>
<proteinExistence type="inferred from homology"/>
<gene>
    <name evidence="6" type="primary">LOC117645708</name>
</gene>
<keyword evidence="4" id="KW-1133">Transmembrane helix</keyword>
<evidence type="ECO:0000256" key="3">
    <source>
        <dbReference type="ARBA" id="ARBA00029631"/>
    </source>
</evidence>
<dbReference type="PANTHER" id="PTHR11001:SF2">
    <property type="entry name" value="MITOCHONDRIAL FISSION PROCESS PROTEIN 1"/>
    <property type="match status" value="1"/>
</dbReference>
<organism evidence="6">
    <name type="scientific">Thrips palmi</name>
    <name type="common">Melon thrips</name>
    <dbReference type="NCBI Taxonomy" id="161013"/>
    <lineage>
        <taxon>Eukaryota</taxon>
        <taxon>Metazoa</taxon>
        <taxon>Ecdysozoa</taxon>
        <taxon>Arthropoda</taxon>
        <taxon>Hexapoda</taxon>
        <taxon>Insecta</taxon>
        <taxon>Pterygota</taxon>
        <taxon>Neoptera</taxon>
        <taxon>Paraneoptera</taxon>
        <taxon>Thysanoptera</taxon>
        <taxon>Terebrantia</taxon>
        <taxon>Thripoidea</taxon>
        <taxon>Thripidae</taxon>
        <taxon>Thrips</taxon>
    </lineage>
</organism>
<protein>
    <recommendedName>
        <fullName evidence="2">Mitochondrial fission process protein 1</fullName>
    </recommendedName>
    <alternativeName>
        <fullName evidence="3">Mitochondrial 18 kDa protein</fullName>
    </alternativeName>
</protein>
<dbReference type="InterPro" id="IPR019560">
    <property type="entry name" value="Mitochondrial_18_kDa_protein"/>
</dbReference>
<feature type="transmembrane region" description="Helical" evidence="4">
    <location>
        <begin position="38"/>
        <end position="57"/>
    </location>
</feature>
<keyword evidence="5" id="KW-1185">Reference proteome</keyword>
<keyword evidence="4" id="KW-0472">Membrane</keyword>
<keyword evidence="4" id="KW-0812">Transmembrane</keyword>
<dbReference type="GeneID" id="117645708"/>
<dbReference type="PANTHER" id="PTHR11001">
    <property type="entry name" value="MITOCHONDRIAL FISSION PROCESS PROTEIN 1"/>
    <property type="match status" value="1"/>
</dbReference>
<dbReference type="AlphaFoldDB" id="A0A6P8YWL6"/>
<dbReference type="InParanoid" id="A0A6P8YWL6"/>
<evidence type="ECO:0000256" key="2">
    <source>
        <dbReference type="ARBA" id="ARBA00017835"/>
    </source>
</evidence>
<dbReference type="KEGG" id="tpal:117645708"/>
<evidence type="ECO:0000313" key="6">
    <source>
        <dbReference type="RefSeq" id="XP_034241935.1"/>
    </source>
</evidence>
<dbReference type="GO" id="GO:0005739">
    <property type="term" value="C:mitochondrion"/>
    <property type="evidence" value="ECO:0007669"/>
    <property type="project" value="TreeGrafter"/>
</dbReference>
<dbReference type="Proteomes" id="UP000515158">
    <property type="component" value="Unplaced"/>
</dbReference>
<dbReference type="FunCoup" id="A0A6P8YWL6">
    <property type="interactions" value="358"/>
</dbReference>
<evidence type="ECO:0000256" key="4">
    <source>
        <dbReference type="SAM" id="Phobius"/>
    </source>
</evidence>
<evidence type="ECO:0000313" key="5">
    <source>
        <dbReference type="Proteomes" id="UP000515158"/>
    </source>
</evidence>
<accession>A0A6P8YWL6</accession>
<comment type="similarity">
    <text evidence="1">Belongs to the MTFP1 family.</text>
</comment>
<dbReference type="RefSeq" id="XP_034241935.1">
    <property type="nucleotide sequence ID" value="XM_034386044.1"/>
</dbReference>
<dbReference type="OrthoDB" id="424969at2759"/>
<feature type="transmembrane region" description="Helical" evidence="4">
    <location>
        <begin position="131"/>
        <end position="148"/>
    </location>
</feature>
<dbReference type="Pfam" id="PF10558">
    <property type="entry name" value="MTP18"/>
    <property type="match status" value="1"/>
</dbReference>